<sequence length="405" mass="43831">MKIDMAIKMVFMAFLAMNMVRTSLCKDFYVTDYGAIPDGKTENSEAFLKAWEESCAYNGSAKFIVPKGTFFLYPVTFAGPCYNHSSPKVVIQGTLNAPSDLKQFPATRMAWIEFRVLSKLVVNGGGIINGQGHQVWPCVPRCGAGRKSNKMPINILFSQVHDTIITDIHSVDSKGVHLKIQRSLNVTVHNIDITAPGNSPNTDGIYSSLTNFLTLTNINIKTGDDCIAIGQGCTNVFIANIHCGPGHGISVGSLGAHENESNVAGLVVKNCTVSNTTNGVRIKTWGGSKPGKASNITFENILMKNVSNPIIIDQGYCQKYKRCSNAPSLIQLENIKYKNIRGTSFDEVGVSFECSKVVPCKGVSLEDIDLKYVGDDEAVTSITSSCTFALGKTMGFQNPNPCLSS</sequence>
<gene>
    <name evidence="1" type="ORF">IHE45_07G027000</name>
</gene>
<dbReference type="EMBL" id="CM037017">
    <property type="protein sequence ID" value="KAH7676586.1"/>
    <property type="molecule type" value="Genomic_DNA"/>
</dbReference>
<organism evidence="1 2">
    <name type="scientific">Dioscorea alata</name>
    <name type="common">Purple yam</name>
    <dbReference type="NCBI Taxonomy" id="55571"/>
    <lineage>
        <taxon>Eukaryota</taxon>
        <taxon>Viridiplantae</taxon>
        <taxon>Streptophyta</taxon>
        <taxon>Embryophyta</taxon>
        <taxon>Tracheophyta</taxon>
        <taxon>Spermatophyta</taxon>
        <taxon>Magnoliopsida</taxon>
        <taxon>Liliopsida</taxon>
        <taxon>Dioscoreales</taxon>
        <taxon>Dioscoreaceae</taxon>
        <taxon>Dioscorea</taxon>
    </lineage>
</organism>
<evidence type="ECO:0000313" key="1">
    <source>
        <dbReference type="EMBL" id="KAH7676586.1"/>
    </source>
</evidence>
<protein>
    <submittedName>
        <fullName evidence="1">Polygalacturonase protein</fullName>
        <ecNumber evidence="1">3.2.1.15</ecNumber>
    </submittedName>
</protein>
<keyword evidence="1" id="KW-0378">Hydrolase</keyword>
<dbReference type="Proteomes" id="UP000827976">
    <property type="component" value="Chromosome 7"/>
</dbReference>
<name>A0ACB7VPP6_DIOAL</name>
<comment type="caution">
    <text evidence="1">The sequence shown here is derived from an EMBL/GenBank/DDBJ whole genome shotgun (WGS) entry which is preliminary data.</text>
</comment>
<keyword evidence="2" id="KW-1185">Reference proteome</keyword>
<accession>A0ACB7VPP6</accession>
<dbReference type="EC" id="3.2.1.15" evidence="1"/>
<evidence type="ECO:0000313" key="2">
    <source>
        <dbReference type="Proteomes" id="UP000827976"/>
    </source>
</evidence>
<reference evidence="2" key="1">
    <citation type="journal article" date="2022" name="Nat. Commun.">
        <title>Chromosome evolution and the genetic basis of agronomically important traits in greater yam.</title>
        <authorList>
            <person name="Bredeson J.V."/>
            <person name="Lyons J.B."/>
            <person name="Oniyinde I.O."/>
            <person name="Okereke N.R."/>
            <person name="Kolade O."/>
            <person name="Nnabue I."/>
            <person name="Nwadili C.O."/>
            <person name="Hribova E."/>
            <person name="Parker M."/>
            <person name="Nwogha J."/>
            <person name="Shu S."/>
            <person name="Carlson J."/>
            <person name="Kariba R."/>
            <person name="Muthemba S."/>
            <person name="Knop K."/>
            <person name="Barton G.J."/>
            <person name="Sherwood A.V."/>
            <person name="Lopez-Montes A."/>
            <person name="Asiedu R."/>
            <person name="Jamnadass R."/>
            <person name="Muchugi A."/>
            <person name="Goodstein D."/>
            <person name="Egesi C.N."/>
            <person name="Featherston J."/>
            <person name="Asfaw A."/>
            <person name="Simpson G.G."/>
            <person name="Dolezel J."/>
            <person name="Hendre P.S."/>
            <person name="Van Deynze A."/>
            <person name="Kumar P.L."/>
            <person name="Obidiegwu J.E."/>
            <person name="Bhattacharjee R."/>
            <person name="Rokhsar D.S."/>
        </authorList>
    </citation>
    <scope>NUCLEOTIDE SEQUENCE [LARGE SCALE GENOMIC DNA]</scope>
    <source>
        <strain evidence="2">cv. TDa95/00328</strain>
    </source>
</reference>
<keyword evidence="1" id="KW-0326">Glycosidase</keyword>
<proteinExistence type="predicted"/>